<dbReference type="EMBL" id="ADFV01187050">
    <property type="status" value="NOT_ANNOTATED_CDS"/>
    <property type="molecule type" value="Genomic_DNA"/>
</dbReference>
<dbReference type="PROSITE" id="PS50186">
    <property type="entry name" value="DEP"/>
    <property type="match status" value="1"/>
</dbReference>
<dbReference type="GO" id="GO:0035556">
    <property type="term" value="P:intracellular signal transduction"/>
    <property type="evidence" value="ECO:0007669"/>
    <property type="project" value="InterPro"/>
</dbReference>
<evidence type="ECO:0000313" key="3">
    <source>
        <dbReference type="Proteomes" id="UP000001073"/>
    </source>
</evidence>
<dbReference type="InterPro" id="IPR036388">
    <property type="entry name" value="WH-like_DNA-bd_sf"/>
</dbReference>
<dbReference type="InParanoid" id="G1R2Q5"/>
<evidence type="ECO:0000259" key="1">
    <source>
        <dbReference type="PROSITE" id="PS50186"/>
    </source>
</evidence>
<keyword evidence="3" id="KW-1185">Reference proteome</keyword>
<dbReference type="InterPro" id="IPR036390">
    <property type="entry name" value="WH_DNA-bd_sf"/>
</dbReference>
<dbReference type="eggNOG" id="ENOG502QW4D">
    <property type="taxonomic scope" value="Eukaryota"/>
</dbReference>
<dbReference type="GeneTree" id="ENSGT00950000182976"/>
<dbReference type="PANTHER" id="PTHR16206">
    <property type="entry name" value="DEP DOMAIN-CONTAINING"/>
    <property type="match status" value="1"/>
</dbReference>
<evidence type="ECO:0000313" key="2">
    <source>
        <dbReference type="Ensembl" id="ENSNLEP00000007477.2"/>
    </source>
</evidence>
<dbReference type="InterPro" id="IPR000591">
    <property type="entry name" value="DEP_dom"/>
</dbReference>
<organism evidence="2 3">
    <name type="scientific">Nomascus leucogenys</name>
    <name type="common">Northern white-cheeked gibbon</name>
    <name type="synonym">Hylobates leucogenys</name>
    <dbReference type="NCBI Taxonomy" id="61853"/>
    <lineage>
        <taxon>Eukaryota</taxon>
        <taxon>Metazoa</taxon>
        <taxon>Chordata</taxon>
        <taxon>Craniata</taxon>
        <taxon>Vertebrata</taxon>
        <taxon>Euteleostomi</taxon>
        <taxon>Mammalia</taxon>
        <taxon>Eutheria</taxon>
        <taxon>Euarchontoglires</taxon>
        <taxon>Primates</taxon>
        <taxon>Haplorrhini</taxon>
        <taxon>Catarrhini</taxon>
        <taxon>Hylobatidae</taxon>
        <taxon>Nomascus</taxon>
    </lineage>
</organism>
<protein>
    <recommendedName>
        <fullName evidence="1">DEP domain-containing protein</fullName>
    </recommendedName>
</protein>
<name>G1R2Q5_NOMLE</name>
<dbReference type="Gene3D" id="1.10.10.10">
    <property type="entry name" value="Winged helix-like DNA-binding domain superfamily/Winged helix DNA-binding domain"/>
    <property type="match status" value="1"/>
</dbReference>
<dbReference type="Pfam" id="PF00610">
    <property type="entry name" value="DEP"/>
    <property type="match status" value="1"/>
</dbReference>
<reference evidence="2 3" key="1">
    <citation type="submission" date="2012-10" db="EMBL/GenBank/DDBJ databases">
        <authorList>
            <consortium name="Gibbon Genome Sequencing Consortium"/>
        </authorList>
    </citation>
    <scope>NUCLEOTIDE SEQUENCE [LARGE SCALE GENOMIC DNA]</scope>
</reference>
<dbReference type="SUPFAM" id="SSF46785">
    <property type="entry name" value="Winged helix' DNA-binding domain"/>
    <property type="match status" value="1"/>
</dbReference>
<proteinExistence type="predicted"/>
<sequence>CSGPFQATQLWDGIIHSLQAQVEIKRRRHHLQTYKDCFTGSDAVDVVLSHLMQNTCLSSNDISRLKGAHLCQVLMNHKVFEPVGMKKLFKKEKELEFEDSNNSLYRFVGNKPSYDCCKRQKDAENEFSETLRPEYEMISNPLAQEIGEERIEKLIHTINGNLAVCPSITVQKPFLRLSKEDVWKEQTLLCLLQLIHFPFLDNILEPPVKTQNLQLNKEEDLVITNTCLDRELIPSLCLPEK</sequence>
<reference evidence="2" key="2">
    <citation type="submission" date="2025-08" db="UniProtKB">
        <authorList>
            <consortium name="Ensembl"/>
        </authorList>
    </citation>
    <scope>IDENTIFICATION</scope>
</reference>
<accession>G1R2Q5</accession>
<reference evidence="2" key="3">
    <citation type="submission" date="2025-09" db="UniProtKB">
        <authorList>
            <consortium name="Ensembl"/>
        </authorList>
    </citation>
    <scope>IDENTIFICATION</scope>
</reference>
<dbReference type="HOGENOM" id="CLU_033776_0_0_1"/>
<dbReference type="SMART" id="SM00049">
    <property type="entry name" value="DEP"/>
    <property type="match status" value="1"/>
</dbReference>
<dbReference type="Proteomes" id="UP000001073">
    <property type="component" value="Chromosome 10"/>
</dbReference>
<dbReference type="STRING" id="61853.ENSNLEP00000007477"/>
<dbReference type="CDD" id="cd04446">
    <property type="entry name" value="DEP_DEPDC4"/>
    <property type="match status" value="1"/>
</dbReference>
<dbReference type="AlphaFoldDB" id="G1R2Q5"/>
<feature type="domain" description="DEP" evidence="1">
    <location>
        <begin position="18"/>
        <end position="109"/>
    </location>
</feature>
<dbReference type="OMA" id="LWEGIIH"/>
<dbReference type="Ensembl" id="ENSNLET00000007843.2">
    <property type="protein sequence ID" value="ENSNLEP00000007477.2"/>
    <property type="gene ID" value="ENSNLEG00000006164.2"/>
</dbReference>
<dbReference type="PANTHER" id="PTHR16206:SF10">
    <property type="entry name" value="DEP DOMAIN-CONTAINING PROTEIN 4"/>
    <property type="match status" value="1"/>
</dbReference>